<evidence type="ECO:0000313" key="2">
    <source>
        <dbReference type="EMBL" id="CAJ1579450.1"/>
    </source>
</evidence>
<proteinExistence type="predicted"/>
<feature type="chain" id="PRO_5045947093" description="CAP domain-containing protein" evidence="1">
    <location>
        <begin position="38"/>
        <end position="159"/>
    </location>
</feature>
<sequence>MSADDSRMSVVNRRPRTLAVPAVLLCSGLLCAAPALAEDNTRFDAGIAAVRAAGPCPALAHDPLAQRAAELSNRSTADYLGHTADHVPVTDPLFVLHDLGSDAERAIQLQGQGSTAGDAIKGALLQGHSAIPDCAYNRFGTSVLHTDAGRTVVVAVLAG</sequence>
<protein>
    <recommendedName>
        <fullName evidence="4">CAP domain-containing protein</fullName>
    </recommendedName>
</protein>
<feature type="signal peptide" evidence="1">
    <location>
        <begin position="1"/>
        <end position="37"/>
    </location>
</feature>
<evidence type="ECO:0008006" key="4">
    <source>
        <dbReference type="Google" id="ProtNLM"/>
    </source>
</evidence>
<name>A0ABN9NXS6_9MYCO</name>
<accession>A0ABN9NXS6</accession>
<dbReference type="RefSeq" id="WP_316514007.1">
    <property type="nucleotide sequence ID" value="NZ_OY726395.1"/>
</dbReference>
<keyword evidence="3" id="KW-1185">Reference proteome</keyword>
<evidence type="ECO:0000256" key="1">
    <source>
        <dbReference type="SAM" id="SignalP"/>
    </source>
</evidence>
<gene>
    <name evidence="2" type="ORF">MU0050_000514</name>
</gene>
<organism evidence="2 3">
    <name type="scientific">[Mycobacterium] wendilense</name>
    <dbReference type="NCBI Taxonomy" id="3064284"/>
    <lineage>
        <taxon>Bacteria</taxon>
        <taxon>Bacillati</taxon>
        <taxon>Actinomycetota</taxon>
        <taxon>Actinomycetes</taxon>
        <taxon>Mycobacteriales</taxon>
        <taxon>Mycobacteriaceae</taxon>
        <taxon>Mycolicibacter</taxon>
    </lineage>
</organism>
<keyword evidence="1" id="KW-0732">Signal</keyword>
<reference evidence="2 3" key="1">
    <citation type="submission" date="2023-08" db="EMBL/GenBank/DDBJ databases">
        <authorList>
            <person name="Folkvardsen B D."/>
            <person name="Norman A."/>
        </authorList>
    </citation>
    <scope>NUCLEOTIDE SEQUENCE [LARGE SCALE GENOMIC DNA]</scope>
    <source>
        <strain evidence="2 3">Mu0050</strain>
    </source>
</reference>
<dbReference type="EMBL" id="OY726395">
    <property type="protein sequence ID" value="CAJ1579450.1"/>
    <property type="molecule type" value="Genomic_DNA"/>
</dbReference>
<evidence type="ECO:0000313" key="3">
    <source>
        <dbReference type="Proteomes" id="UP001190466"/>
    </source>
</evidence>
<dbReference type="Proteomes" id="UP001190466">
    <property type="component" value="Chromosome"/>
</dbReference>